<name>A0A9P5NQ68_GYMJU</name>
<evidence type="ECO:0000313" key="2">
    <source>
        <dbReference type="Proteomes" id="UP000724874"/>
    </source>
</evidence>
<evidence type="ECO:0000313" key="1">
    <source>
        <dbReference type="EMBL" id="KAF8902597.1"/>
    </source>
</evidence>
<comment type="caution">
    <text evidence="1">The sequence shown here is derived from an EMBL/GenBank/DDBJ whole genome shotgun (WGS) entry which is preliminary data.</text>
</comment>
<accession>A0A9P5NQ68</accession>
<dbReference type="CDD" id="cd00229">
    <property type="entry name" value="SGNH_hydrolase"/>
    <property type="match status" value="1"/>
</dbReference>
<reference evidence="1" key="1">
    <citation type="submission" date="2020-11" db="EMBL/GenBank/DDBJ databases">
        <authorList>
            <consortium name="DOE Joint Genome Institute"/>
            <person name="Ahrendt S."/>
            <person name="Riley R."/>
            <person name="Andreopoulos W."/>
            <person name="LaButti K."/>
            <person name="Pangilinan J."/>
            <person name="Ruiz-duenas F.J."/>
            <person name="Barrasa J.M."/>
            <person name="Sanchez-Garcia M."/>
            <person name="Camarero S."/>
            <person name="Miyauchi S."/>
            <person name="Serrano A."/>
            <person name="Linde D."/>
            <person name="Babiker R."/>
            <person name="Drula E."/>
            <person name="Ayuso-Fernandez I."/>
            <person name="Pacheco R."/>
            <person name="Padilla G."/>
            <person name="Ferreira P."/>
            <person name="Barriuso J."/>
            <person name="Kellner H."/>
            <person name="Castanera R."/>
            <person name="Alfaro M."/>
            <person name="Ramirez L."/>
            <person name="Pisabarro A.G."/>
            <person name="Kuo A."/>
            <person name="Tritt A."/>
            <person name="Lipzen A."/>
            <person name="He G."/>
            <person name="Yan M."/>
            <person name="Ng V."/>
            <person name="Cullen D."/>
            <person name="Martin F."/>
            <person name="Rosso M.-N."/>
            <person name="Henrissat B."/>
            <person name="Hibbett D."/>
            <person name="Martinez A.T."/>
            <person name="Grigoriev I.V."/>
        </authorList>
    </citation>
    <scope>NUCLEOTIDE SEQUENCE</scope>
    <source>
        <strain evidence="1">AH 44721</strain>
    </source>
</reference>
<dbReference type="OrthoDB" id="3241977at2759"/>
<dbReference type="AlphaFoldDB" id="A0A9P5NQ68"/>
<gene>
    <name evidence="1" type="ORF">CPB84DRAFT_1775764</name>
</gene>
<protein>
    <recommendedName>
        <fullName evidence="3">SGNH hydrolase-type esterase domain-containing protein</fullName>
    </recommendedName>
</protein>
<dbReference type="SUPFAM" id="SSF52266">
    <property type="entry name" value="SGNH hydrolase"/>
    <property type="match status" value="1"/>
</dbReference>
<dbReference type="EMBL" id="JADNYJ010000035">
    <property type="protein sequence ID" value="KAF8902597.1"/>
    <property type="molecule type" value="Genomic_DNA"/>
</dbReference>
<proteinExistence type="predicted"/>
<organism evidence="1 2">
    <name type="scientific">Gymnopilus junonius</name>
    <name type="common">Spectacular rustgill mushroom</name>
    <name type="synonym">Gymnopilus spectabilis subsp. junonius</name>
    <dbReference type="NCBI Taxonomy" id="109634"/>
    <lineage>
        <taxon>Eukaryota</taxon>
        <taxon>Fungi</taxon>
        <taxon>Dikarya</taxon>
        <taxon>Basidiomycota</taxon>
        <taxon>Agaricomycotina</taxon>
        <taxon>Agaricomycetes</taxon>
        <taxon>Agaricomycetidae</taxon>
        <taxon>Agaricales</taxon>
        <taxon>Agaricineae</taxon>
        <taxon>Hymenogastraceae</taxon>
        <taxon>Gymnopilus</taxon>
    </lineage>
</organism>
<dbReference type="Proteomes" id="UP000724874">
    <property type="component" value="Unassembled WGS sequence"/>
</dbReference>
<evidence type="ECO:0008006" key="3">
    <source>
        <dbReference type="Google" id="ProtNLM"/>
    </source>
</evidence>
<dbReference type="Gene3D" id="3.40.50.1110">
    <property type="entry name" value="SGNH hydrolase"/>
    <property type="match status" value="1"/>
</dbReference>
<keyword evidence="2" id="KW-1185">Reference proteome</keyword>
<dbReference type="InterPro" id="IPR036514">
    <property type="entry name" value="SGNH_hydro_sf"/>
</dbReference>
<sequence length="357" mass="39298">MSTTRLSASSIPYVRLGRWLAGKSGSLYASWSSASLSFLFTGSKLSLSIGSNTERKDKANGGTHMIAVLAGATEEAALLKPENWRTFDPEPSSLITFFDGTLRQEKTYVRIMLIDWASTFELDAFIIDDKKLEILVVGDSISSCLAVPVEEGGEPVPFGILNAFHSVAQRVLREDPSYDLKVDLELVAYPGYNLVHPTEGERGDGYRNGMEEAFFWDSPWSKERLIGVPTFSPIAVLIELGTNDQFFGFSKDRFGAALVNLVQSLKKWHQDSIRYVWLVPPFPDSDTENRELNDSMPSYVTLLESKFGDGIAFKVCDLAEGLTTANTVDGVHPPLAVHNDLGRKLAAFIASNLTTAN</sequence>